<evidence type="ECO:0000313" key="1">
    <source>
        <dbReference type="EMBL" id="CCJ32779.1"/>
    </source>
</evidence>
<protein>
    <submittedName>
        <fullName evidence="4">Uncharacterized protein</fullName>
    </submittedName>
</protein>
<evidence type="ECO:0000313" key="2">
    <source>
        <dbReference type="EMBL" id="CCJ33430.1"/>
    </source>
</evidence>
<dbReference type="EMBL" id="CAKP01000084">
    <property type="protein sequence ID" value="CCJ33742.1"/>
    <property type="molecule type" value="Genomic_DNA"/>
</dbReference>
<dbReference type="EMBL" id="CAKP01000031">
    <property type="protein sequence ID" value="CCJ32779.1"/>
    <property type="molecule type" value="Genomic_DNA"/>
</dbReference>
<reference evidence="4 5" key="1">
    <citation type="journal article" date="2011" name="J. Bacteriol.">
        <title>Draft genome sequence of Caloramator australicus strain RC3T, a thermoanaerobe from the Great Artesian Basin of Australia.</title>
        <authorList>
            <person name="Ogg C.D."/>
            <person name="Patel B.K.C."/>
        </authorList>
    </citation>
    <scope>NUCLEOTIDE SEQUENCE [LARGE SCALE GENOMIC DNA]</scope>
    <source>
        <strain evidence="4 5">RC3</strain>
    </source>
</reference>
<keyword evidence="5" id="KW-1185">Reference proteome</keyword>
<proteinExistence type="predicted"/>
<evidence type="ECO:0000313" key="4">
    <source>
        <dbReference type="EMBL" id="CCJ33742.1"/>
    </source>
</evidence>
<gene>
    <name evidence="1" type="ORF">CAAU_0695</name>
    <name evidence="2" type="ORF">CAAU_1346</name>
    <name evidence="3" type="ORF">CAAU_1406</name>
    <name evidence="4" type="ORF">CAAU_1658</name>
</gene>
<sequence>MSRHRGINGRGPLVGGRPFMPRKALTSGGIVSYCLLGAV</sequence>
<reference evidence="4" key="2">
    <citation type="submission" date="2011-07" db="EMBL/GenBank/DDBJ databases">
        <authorList>
            <person name="Patel B."/>
        </authorList>
    </citation>
    <scope>NUCLEOTIDE SEQUENCE</scope>
    <source>
        <strain evidence="4">RC3</strain>
    </source>
</reference>
<dbReference type="AlphaFoldDB" id="I7LJI2"/>
<dbReference type="Proteomes" id="UP000007652">
    <property type="component" value="Unassembled WGS sequence"/>
</dbReference>
<organism evidence="4 5">
    <name type="scientific">Caloramator australicus RC3</name>
    <dbReference type="NCBI Taxonomy" id="857293"/>
    <lineage>
        <taxon>Bacteria</taxon>
        <taxon>Bacillati</taxon>
        <taxon>Bacillota</taxon>
        <taxon>Clostridia</taxon>
        <taxon>Eubacteriales</taxon>
        <taxon>Clostridiaceae</taxon>
        <taxon>Caloramator</taxon>
    </lineage>
</organism>
<comment type="caution">
    <text evidence="4">The sequence shown here is derived from an EMBL/GenBank/DDBJ whole genome shotgun (WGS) entry which is preliminary data.</text>
</comment>
<dbReference type="EMBL" id="CAKP01000070">
    <property type="protein sequence ID" value="CCJ33430.1"/>
    <property type="molecule type" value="Genomic_DNA"/>
</dbReference>
<dbReference type="EMBL" id="CAKP01000073">
    <property type="protein sequence ID" value="CCJ33490.1"/>
    <property type="molecule type" value="Genomic_DNA"/>
</dbReference>
<evidence type="ECO:0000313" key="3">
    <source>
        <dbReference type="EMBL" id="CCJ33490.1"/>
    </source>
</evidence>
<accession>I7LJI2</accession>
<evidence type="ECO:0000313" key="5">
    <source>
        <dbReference type="Proteomes" id="UP000007652"/>
    </source>
</evidence>
<name>I7LJI2_9CLOT</name>